<evidence type="ECO:0000313" key="8">
    <source>
        <dbReference type="EMBL" id="EPZ34405.1"/>
    </source>
</evidence>
<dbReference type="SUPFAM" id="SSF144091">
    <property type="entry name" value="Rhomboid-like"/>
    <property type="match status" value="1"/>
</dbReference>
<keyword evidence="4 6" id="KW-1133">Transmembrane helix</keyword>
<feature type="transmembrane region" description="Helical" evidence="6">
    <location>
        <begin position="45"/>
        <end position="64"/>
    </location>
</feature>
<reference evidence="8 9" key="1">
    <citation type="journal article" date="2013" name="Curr. Biol.">
        <title>Shared signatures of parasitism and phylogenomics unite Cryptomycota and microsporidia.</title>
        <authorList>
            <person name="James T.Y."/>
            <person name="Pelin A."/>
            <person name="Bonen L."/>
            <person name="Ahrendt S."/>
            <person name="Sain D."/>
            <person name="Corradi N."/>
            <person name="Stajich J.E."/>
        </authorList>
    </citation>
    <scope>NUCLEOTIDE SEQUENCE [LARGE SCALE GENOMIC DNA]</scope>
    <source>
        <strain evidence="8 9">CSF55</strain>
    </source>
</reference>
<dbReference type="GO" id="GO:0050708">
    <property type="term" value="P:regulation of protein secretion"/>
    <property type="evidence" value="ECO:0007669"/>
    <property type="project" value="TreeGrafter"/>
</dbReference>
<dbReference type="GO" id="GO:0005789">
    <property type="term" value="C:endoplasmic reticulum membrane"/>
    <property type="evidence" value="ECO:0007669"/>
    <property type="project" value="UniProtKB-SubCell"/>
</dbReference>
<dbReference type="GO" id="GO:0004252">
    <property type="term" value="F:serine-type endopeptidase activity"/>
    <property type="evidence" value="ECO:0007669"/>
    <property type="project" value="InterPro"/>
</dbReference>
<keyword evidence="3" id="KW-0256">Endoplasmic reticulum</keyword>
<dbReference type="Proteomes" id="UP000030755">
    <property type="component" value="Unassembled WGS sequence"/>
</dbReference>
<dbReference type="InterPro" id="IPR051512">
    <property type="entry name" value="Inactive_Rhomboid"/>
</dbReference>
<dbReference type="EMBL" id="KE560959">
    <property type="protein sequence ID" value="EPZ34405.1"/>
    <property type="molecule type" value="Genomic_DNA"/>
</dbReference>
<evidence type="ECO:0000259" key="7">
    <source>
        <dbReference type="Pfam" id="PF01694"/>
    </source>
</evidence>
<dbReference type="STRING" id="988480.A0A075AVW4"/>
<evidence type="ECO:0000256" key="5">
    <source>
        <dbReference type="ARBA" id="ARBA00023136"/>
    </source>
</evidence>
<feature type="transmembrane region" description="Helical" evidence="6">
    <location>
        <begin position="20"/>
        <end position="39"/>
    </location>
</feature>
<evidence type="ECO:0000256" key="6">
    <source>
        <dbReference type="SAM" id="Phobius"/>
    </source>
</evidence>
<evidence type="ECO:0000256" key="4">
    <source>
        <dbReference type="ARBA" id="ARBA00022989"/>
    </source>
</evidence>
<feature type="domain" description="Peptidase S54 rhomboid" evidence="7">
    <location>
        <begin position="5"/>
        <end position="59"/>
    </location>
</feature>
<dbReference type="GO" id="GO:0042058">
    <property type="term" value="P:regulation of epidermal growth factor receptor signaling pathway"/>
    <property type="evidence" value="ECO:0007669"/>
    <property type="project" value="TreeGrafter"/>
</dbReference>
<keyword evidence="2 6" id="KW-0812">Transmembrane</keyword>
<accession>A0A075AVW4</accession>
<dbReference type="PANTHER" id="PTHR45965">
    <property type="entry name" value="INACTIVE RHOMBOID PROTEIN"/>
    <property type="match status" value="1"/>
</dbReference>
<dbReference type="InterPro" id="IPR035952">
    <property type="entry name" value="Rhomboid-like_sf"/>
</dbReference>
<name>A0A075AVW4_ROZAC</name>
<proteinExistence type="predicted"/>
<evidence type="ECO:0000256" key="3">
    <source>
        <dbReference type="ARBA" id="ARBA00022824"/>
    </source>
</evidence>
<evidence type="ECO:0000313" key="9">
    <source>
        <dbReference type="Proteomes" id="UP000030755"/>
    </source>
</evidence>
<evidence type="ECO:0000256" key="2">
    <source>
        <dbReference type="ARBA" id="ARBA00022692"/>
    </source>
</evidence>
<dbReference type="HOGENOM" id="CLU_2051665_0_0_1"/>
<dbReference type="Gene3D" id="1.20.1540.10">
    <property type="entry name" value="Rhomboid-like"/>
    <property type="match status" value="1"/>
</dbReference>
<comment type="subcellular location">
    <subcellularLocation>
        <location evidence="1">Endoplasmic reticulum membrane</location>
        <topology evidence="1">Multi-pass membrane protein</topology>
    </subcellularLocation>
</comment>
<dbReference type="OrthoDB" id="2146116at2759"/>
<evidence type="ECO:0000256" key="1">
    <source>
        <dbReference type="ARBA" id="ARBA00004477"/>
    </source>
</evidence>
<gene>
    <name evidence="8" type="ORF">O9G_000592</name>
</gene>
<keyword evidence="9" id="KW-1185">Reference proteome</keyword>
<dbReference type="InterPro" id="IPR022764">
    <property type="entry name" value="Peptidase_S54_rhomboid_dom"/>
</dbReference>
<protein>
    <recommendedName>
        <fullName evidence="7">Peptidase S54 rhomboid domain-containing protein</fullName>
    </recommendedName>
</protein>
<feature type="transmembrane region" description="Helical" evidence="6">
    <location>
        <begin position="73"/>
        <end position="95"/>
    </location>
</feature>
<sequence length="122" mass="13833">MLYLDLFFNWPMLVHPMKDCIIVTMQLVVSFSIGLLPGIDNFAHIGGFITGILASCILTPKIFYSSWDKGRKIILMIICFPILVGLFLYGFLAFYSNISSTEICSWCKYLDCPVPDNAFCQQ</sequence>
<keyword evidence="5 6" id="KW-0472">Membrane</keyword>
<dbReference type="Pfam" id="PF01694">
    <property type="entry name" value="Rhomboid"/>
    <property type="match status" value="1"/>
</dbReference>
<organism evidence="8 9">
    <name type="scientific">Rozella allomycis (strain CSF55)</name>
    <dbReference type="NCBI Taxonomy" id="988480"/>
    <lineage>
        <taxon>Eukaryota</taxon>
        <taxon>Fungi</taxon>
        <taxon>Fungi incertae sedis</taxon>
        <taxon>Cryptomycota</taxon>
        <taxon>Cryptomycota incertae sedis</taxon>
        <taxon>Rozella</taxon>
    </lineage>
</organism>
<dbReference type="AlphaFoldDB" id="A0A075AVW4"/>
<dbReference type="PANTHER" id="PTHR45965:SF3">
    <property type="entry name" value="INACTIVE RHOMBOID PROTEIN 1"/>
    <property type="match status" value="1"/>
</dbReference>